<gene>
    <name evidence="2" type="ORF">CY0110_22222</name>
</gene>
<evidence type="ECO:0000313" key="2">
    <source>
        <dbReference type="EMBL" id="EAZ92859.1"/>
    </source>
</evidence>
<dbReference type="Gene3D" id="3.90.550.10">
    <property type="entry name" value="Spore Coat Polysaccharide Biosynthesis Protein SpsA, Chain A"/>
    <property type="match status" value="1"/>
</dbReference>
<proteinExistence type="predicted"/>
<dbReference type="OrthoDB" id="8936324at2"/>
<dbReference type="PANTHER" id="PTHR43179">
    <property type="entry name" value="RHAMNOSYLTRANSFERASE WBBL"/>
    <property type="match status" value="1"/>
</dbReference>
<name>A3IKZ0_9CHRO</name>
<comment type="caution">
    <text evidence="2">The sequence shown here is derived from an EMBL/GenBank/DDBJ whole genome shotgun (WGS) entry which is preliminary data.</text>
</comment>
<dbReference type="SUPFAM" id="SSF53448">
    <property type="entry name" value="Nucleotide-diphospho-sugar transferases"/>
    <property type="match status" value="1"/>
</dbReference>
<protein>
    <recommendedName>
        <fullName evidence="1">Glycosyltransferase 2-like domain-containing protein</fullName>
    </recommendedName>
</protein>
<dbReference type="EMBL" id="AAXW01000004">
    <property type="protein sequence ID" value="EAZ92859.1"/>
    <property type="molecule type" value="Genomic_DNA"/>
</dbReference>
<dbReference type="RefSeq" id="WP_008274003.1">
    <property type="nucleotide sequence ID" value="NZ_AAXW01000004.1"/>
</dbReference>
<evidence type="ECO:0000313" key="3">
    <source>
        <dbReference type="Proteomes" id="UP000003781"/>
    </source>
</evidence>
<dbReference type="InterPro" id="IPR029044">
    <property type="entry name" value="Nucleotide-diphossugar_trans"/>
</dbReference>
<dbReference type="AlphaFoldDB" id="A3IKZ0"/>
<dbReference type="InterPro" id="IPR001173">
    <property type="entry name" value="Glyco_trans_2-like"/>
</dbReference>
<sequence>MLLDPKVTIVVVPRERFSCSEESLESIYEHTTIPFNLIYVDGNSPEKIRNYLKQQSEDKQFKLLRIDHYLTPNQARNLGLSHVKTPYLVFIDNDVIVSKGWLKALLTCAEETNAAVVGPLMCQEKPLHETVHFAGGESHIWVDKTGRKRLREKMYKQGKKVKDLLPELQRTETELAEFHCVLVRHHIFDKIGILDEALMNTKEHLDFCMTVREKGEKVFFEPSSLVTYTFGEPLEWSDLHYYMLRWSNAWTLSSLYRLRDKWQLSEDGYFTSKYKKLGWRRKMTFIAPIIFRLTFGLYSPKLEKVMMWFEHRINNYLTHRHAYQQEQLSSGKLNKATVVNN</sequence>
<reference evidence="2 3" key="1">
    <citation type="submission" date="2007-03" db="EMBL/GenBank/DDBJ databases">
        <authorList>
            <person name="Stal L."/>
            <person name="Ferriera S."/>
            <person name="Johnson J."/>
            <person name="Kravitz S."/>
            <person name="Beeson K."/>
            <person name="Sutton G."/>
            <person name="Rogers Y.-H."/>
            <person name="Friedman R."/>
            <person name="Frazier M."/>
            <person name="Venter J.C."/>
        </authorList>
    </citation>
    <scope>NUCLEOTIDE SEQUENCE [LARGE SCALE GENOMIC DNA]</scope>
    <source>
        <strain evidence="2 3">CCY0110</strain>
    </source>
</reference>
<dbReference type="Pfam" id="PF00535">
    <property type="entry name" value="Glycos_transf_2"/>
    <property type="match status" value="1"/>
</dbReference>
<organism evidence="2 3">
    <name type="scientific">Crocosphaera chwakensis CCY0110</name>
    <dbReference type="NCBI Taxonomy" id="391612"/>
    <lineage>
        <taxon>Bacteria</taxon>
        <taxon>Bacillati</taxon>
        <taxon>Cyanobacteriota</taxon>
        <taxon>Cyanophyceae</taxon>
        <taxon>Oscillatoriophycideae</taxon>
        <taxon>Chroococcales</taxon>
        <taxon>Aphanothecaceae</taxon>
        <taxon>Crocosphaera</taxon>
        <taxon>Crocosphaera chwakensis</taxon>
    </lineage>
</organism>
<feature type="domain" description="Glycosyltransferase 2-like" evidence="1">
    <location>
        <begin position="21"/>
        <end position="121"/>
    </location>
</feature>
<dbReference type="eggNOG" id="COG1216">
    <property type="taxonomic scope" value="Bacteria"/>
</dbReference>
<keyword evidence="3" id="KW-1185">Reference proteome</keyword>
<evidence type="ECO:0000259" key="1">
    <source>
        <dbReference type="Pfam" id="PF00535"/>
    </source>
</evidence>
<dbReference type="PANTHER" id="PTHR43179:SF7">
    <property type="entry name" value="RHAMNOSYLTRANSFERASE WBBL"/>
    <property type="match status" value="1"/>
</dbReference>
<dbReference type="Proteomes" id="UP000003781">
    <property type="component" value="Unassembled WGS sequence"/>
</dbReference>
<accession>A3IKZ0</accession>